<evidence type="ECO:0000256" key="1">
    <source>
        <dbReference type="SAM" id="MobiDB-lite"/>
    </source>
</evidence>
<evidence type="ECO:0000313" key="3">
    <source>
        <dbReference type="WBParaSite" id="TMUE_2000007850.1"/>
    </source>
</evidence>
<evidence type="ECO:0000313" key="2">
    <source>
        <dbReference type="Proteomes" id="UP000046395"/>
    </source>
</evidence>
<dbReference type="AlphaFoldDB" id="A0A5S6QKY5"/>
<reference evidence="3" key="1">
    <citation type="submission" date="2019-12" db="UniProtKB">
        <authorList>
            <consortium name="WormBaseParasite"/>
        </authorList>
    </citation>
    <scope>IDENTIFICATION</scope>
</reference>
<dbReference type="WBParaSite" id="TMUE_2000007850.1">
    <property type="protein sequence ID" value="TMUE_2000007850.1"/>
    <property type="gene ID" value="WBGene00300028"/>
</dbReference>
<dbReference type="Proteomes" id="UP000046395">
    <property type="component" value="Unassembled WGS sequence"/>
</dbReference>
<proteinExistence type="predicted"/>
<organism evidence="2 3">
    <name type="scientific">Trichuris muris</name>
    <name type="common">Mouse whipworm</name>
    <dbReference type="NCBI Taxonomy" id="70415"/>
    <lineage>
        <taxon>Eukaryota</taxon>
        <taxon>Metazoa</taxon>
        <taxon>Ecdysozoa</taxon>
        <taxon>Nematoda</taxon>
        <taxon>Enoplea</taxon>
        <taxon>Dorylaimia</taxon>
        <taxon>Trichinellida</taxon>
        <taxon>Trichuridae</taxon>
        <taxon>Trichuris</taxon>
    </lineage>
</organism>
<sequence length="194" mass="21669">MGDEQLKRLVYIAVQVGRRTVTTLREYTCAVPPDAAYCDRLVERYFPEEKETRMATAEMMAPMEMPVDLPSAFSHDVLRRQVHTKESRLVIAAQIRKELPVLIHRSRDSGVSHRQAGPALGAYQLALTDIHACGDRLEAYIRGNRSHPGCVHFSVYSQEVGVLADPQISQAQEDEETQALEKEVPPMAKKGLGA</sequence>
<protein>
    <submittedName>
        <fullName evidence="3">Uncharacterized protein</fullName>
    </submittedName>
</protein>
<accession>A0A5S6QKY5</accession>
<feature type="region of interest" description="Disordered" evidence="1">
    <location>
        <begin position="170"/>
        <end position="194"/>
    </location>
</feature>
<keyword evidence="2" id="KW-1185">Reference proteome</keyword>
<name>A0A5S6QKY5_TRIMR</name>